<accession>A0A6N3X8W2</accession>
<gene>
    <name evidence="1" type="ORF">TH68_04220</name>
</gene>
<evidence type="ECO:0000313" key="1">
    <source>
        <dbReference type="EMBL" id="KKZ14743.1"/>
    </source>
</evidence>
<organism evidence="1 2">
    <name type="scientific">Candidatus Synechococcus spongiarum 142</name>
    <dbReference type="NCBI Taxonomy" id="1608213"/>
    <lineage>
        <taxon>Bacteria</taxon>
        <taxon>Bacillati</taxon>
        <taxon>Cyanobacteriota</taxon>
        <taxon>Cyanophyceae</taxon>
        <taxon>Synechococcales</taxon>
        <taxon>Synechococcaceae</taxon>
        <taxon>Synechococcus</taxon>
    </lineage>
</organism>
<dbReference type="EMBL" id="JXUO01000139">
    <property type="protein sequence ID" value="KKZ14743.1"/>
    <property type="molecule type" value="Genomic_DNA"/>
</dbReference>
<protein>
    <submittedName>
        <fullName evidence="1">Uncharacterized protein</fullName>
    </submittedName>
</protein>
<proteinExistence type="predicted"/>
<dbReference type="Proteomes" id="UP000035054">
    <property type="component" value="Unassembled WGS sequence"/>
</dbReference>
<dbReference type="AlphaFoldDB" id="A0A6N3X8W2"/>
<name>A0A6N3X8W2_9SYNE</name>
<comment type="caution">
    <text evidence="1">The sequence shown here is derived from an EMBL/GenBank/DDBJ whole genome shotgun (WGS) entry which is preliminary data.</text>
</comment>
<reference evidence="1 2" key="1">
    <citation type="submission" date="2015-01" db="EMBL/GenBank/DDBJ databases">
        <title>Lifestyle Evolution in Cyanobacterial Symbionts of Sponges.</title>
        <authorList>
            <person name="Burgsdorf I."/>
            <person name="Slaby B.M."/>
            <person name="Handley K.M."/>
            <person name="Haber M."/>
            <person name="Blom J."/>
            <person name="Marshall C.W."/>
            <person name="Gilbert J.A."/>
            <person name="Hentschel U."/>
            <person name="Steindler L."/>
        </authorList>
    </citation>
    <scope>NUCLEOTIDE SEQUENCE [LARGE SCALE GENOMIC DNA]</scope>
    <source>
        <strain evidence="1">142</strain>
    </source>
</reference>
<sequence>MARWPASPCRWRCPPHPPSTSWTITLGWRCRRPSLSPPAPPLPNRSHRRRRCGSPSLFPGWRCHHPHHAPSLSAPSPNCWW</sequence>
<evidence type="ECO:0000313" key="2">
    <source>
        <dbReference type="Proteomes" id="UP000035054"/>
    </source>
</evidence>